<dbReference type="GO" id="GO:0008168">
    <property type="term" value="F:methyltransferase activity"/>
    <property type="evidence" value="ECO:0007669"/>
    <property type="project" value="UniProtKB-KW"/>
</dbReference>
<dbReference type="Proteomes" id="UP000190888">
    <property type="component" value="Unassembled WGS sequence"/>
</dbReference>
<keyword evidence="3" id="KW-0489">Methyltransferase</keyword>
<protein>
    <submittedName>
        <fullName evidence="3">Methylated-DNA-protein-cysteine methyltransferase related protein</fullName>
    </submittedName>
</protein>
<dbReference type="Gene3D" id="1.10.10.10">
    <property type="entry name" value="Winged helix-like DNA-binding domain superfamily/Winged helix DNA-binding domain"/>
    <property type="match status" value="1"/>
</dbReference>
<dbReference type="PANTHER" id="PTHR42942">
    <property type="entry name" value="6-O-METHYLGUANINE DNA METHYLTRANSFERASE"/>
    <property type="match status" value="1"/>
</dbReference>
<dbReference type="Pfam" id="PF01035">
    <property type="entry name" value="DNA_binding_1"/>
    <property type="match status" value="1"/>
</dbReference>
<dbReference type="SUPFAM" id="SSF46767">
    <property type="entry name" value="Methylated DNA-protein cysteine methyltransferase, C-terminal domain"/>
    <property type="match status" value="1"/>
</dbReference>
<reference evidence="3 4" key="1">
    <citation type="submission" date="2017-02" db="EMBL/GenBank/DDBJ databases">
        <authorList>
            <person name="Peterson S.W."/>
        </authorList>
    </citation>
    <scope>NUCLEOTIDE SEQUENCE [LARGE SCALE GENOMIC DNA]</scope>
    <source>
        <strain evidence="3 4">DSM 22335</strain>
    </source>
</reference>
<dbReference type="GO" id="GO:0032259">
    <property type="term" value="P:methylation"/>
    <property type="evidence" value="ECO:0007669"/>
    <property type="project" value="UniProtKB-KW"/>
</dbReference>
<sequence length="138" mass="15223">MRKLPDKSFPVATKKITEKPRVVMPDGSREISFFDQVYDVVRQIPKGRVTSYGAIARFLGSGKSARMVGWALNGASAIKPKVPAHRVVNSAGLLSGKAHFATPTLMEELLAKEKIKVLNEKIVDFDKKFWDPAAELAL</sequence>
<dbReference type="PANTHER" id="PTHR42942:SF1">
    <property type="entry name" value="ALKYLTRANSFERASE-LIKE PROTEIN 1"/>
    <property type="match status" value="1"/>
</dbReference>
<proteinExistence type="predicted"/>
<dbReference type="InterPro" id="IPR052520">
    <property type="entry name" value="ATL_DNA_repair"/>
</dbReference>
<dbReference type="EMBL" id="FUWH01000003">
    <property type="protein sequence ID" value="SJZ60241.1"/>
    <property type="molecule type" value="Genomic_DNA"/>
</dbReference>
<keyword evidence="1" id="KW-0227">DNA damage</keyword>
<accession>A0A1T4M014</accession>
<organism evidence="3 4">
    <name type="scientific">Sediminibacterium ginsengisoli</name>
    <dbReference type="NCBI Taxonomy" id="413434"/>
    <lineage>
        <taxon>Bacteria</taxon>
        <taxon>Pseudomonadati</taxon>
        <taxon>Bacteroidota</taxon>
        <taxon>Chitinophagia</taxon>
        <taxon>Chitinophagales</taxon>
        <taxon>Chitinophagaceae</taxon>
        <taxon>Sediminibacterium</taxon>
    </lineage>
</organism>
<evidence type="ECO:0000259" key="2">
    <source>
        <dbReference type="Pfam" id="PF01035"/>
    </source>
</evidence>
<dbReference type="STRING" id="413434.SAMN04488132_10384"/>
<dbReference type="AlphaFoldDB" id="A0A1T4M014"/>
<dbReference type="GO" id="GO:0006281">
    <property type="term" value="P:DNA repair"/>
    <property type="evidence" value="ECO:0007669"/>
    <property type="project" value="InterPro"/>
</dbReference>
<dbReference type="InterPro" id="IPR036388">
    <property type="entry name" value="WH-like_DNA-bd_sf"/>
</dbReference>
<dbReference type="InterPro" id="IPR036217">
    <property type="entry name" value="MethylDNA_cys_MeTrfase_DNAb"/>
</dbReference>
<evidence type="ECO:0000313" key="3">
    <source>
        <dbReference type="EMBL" id="SJZ60241.1"/>
    </source>
</evidence>
<gene>
    <name evidence="3" type="ORF">SAMN04488132_10384</name>
</gene>
<name>A0A1T4M014_9BACT</name>
<evidence type="ECO:0000313" key="4">
    <source>
        <dbReference type="Proteomes" id="UP000190888"/>
    </source>
</evidence>
<feature type="domain" description="Methylated-DNA-[protein]-cysteine S-methyltransferase DNA binding" evidence="2">
    <location>
        <begin position="33"/>
        <end position="114"/>
    </location>
</feature>
<dbReference type="InterPro" id="IPR014048">
    <property type="entry name" value="MethylDNA_cys_MeTrfase_DNA-bd"/>
</dbReference>
<dbReference type="CDD" id="cd06445">
    <property type="entry name" value="ATase"/>
    <property type="match status" value="1"/>
</dbReference>
<keyword evidence="4" id="KW-1185">Reference proteome</keyword>
<evidence type="ECO:0000256" key="1">
    <source>
        <dbReference type="ARBA" id="ARBA00022763"/>
    </source>
</evidence>
<keyword evidence="3" id="KW-0808">Transferase</keyword>